<dbReference type="Proteomes" id="UP001201980">
    <property type="component" value="Unassembled WGS sequence"/>
</dbReference>
<dbReference type="EMBL" id="JAKWBI020000503">
    <property type="protein sequence ID" value="KAJ2894336.1"/>
    <property type="molecule type" value="Genomic_DNA"/>
</dbReference>
<gene>
    <name evidence="2" type="ORF">MKZ38_007712</name>
</gene>
<dbReference type="PANTHER" id="PTHR28266:SF1">
    <property type="entry name" value="LARGE RIBOSOMAL SUBUNIT PROTEIN ML58"/>
    <property type="match status" value="1"/>
</dbReference>
<protein>
    <submittedName>
        <fullName evidence="2">Ribosomal protein</fullName>
    </submittedName>
</protein>
<name>A0AAD5RIP7_9PEZI</name>
<keyword evidence="2" id="KW-0687">Ribonucleoprotein</keyword>
<accession>A0AAD5RIP7</accession>
<dbReference type="GO" id="GO:0005762">
    <property type="term" value="C:mitochondrial large ribosomal subunit"/>
    <property type="evidence" value="ECO:0007669"/>
    <property type="project" value="TreeGrafter"/>
</dbReference>
<evidence type="ECO:0000313" key="3">
    <source>
        <dbReference type="Proteomes" id="UP001201980"/>
    </source>
</evidence>
<reference evidence="2" key="1">
    <citation type="submission" date="2022-07" db="EMBL/GenBank/DDBJ databases">
        <title>Draft genome sequence of Zalerion maritima ATCC 34329, a (micro)plastics degrading marine fungus.</title>
        <authorList>
            <person name="Paco A."/>
            <person name="Goncalves M.F.M."/>
            <person name="Rocha-Santos T.A.P."/>
            <person name="Alves A."/>
        </authorList>
    </citation>
    <scope>NUCLEOTIDE SEQUENCE</scope>
    <source>
        <strain evidence="2">ATCC 34329</strain>
    </source>
</reference>
<evidence type="ECO:0000313" key="2">
    <source>
        <dbReference type="EMBL" id="KAJ2894336.1"/>
    </source>
</evidence>
<keyword evidence="3" id="KW-1185">Reference proteome</keyword>
<dbReference type="PANTHER" id="PTHR28266">
    <property type="entry name" value="54S RIBOSOMAL PROTEIN L20, MITOCHONDRIAL"/>
    <property type="match status" value="1"/>
</dbReference>
<dbReference type="AlphaFoldDB" id="A0AAD5RIP7"/>
<dbReference type="GO" id="GO:0003735">
    <property type="term" value="F:structural constituent of ribosome"/>
    <property type="evidence" value="ECO:0007669"/>
    <property type="project" value="TreeGrafter"/>
</dbReference>
<keyword evidence="2" id="KW-0689">Ribosomal protein</keyword>
<evidence type="ECO:0000256" key="1">
    <source>
        <dbReference type="SAM" id="MobiDB-lite"/>
    </source>
</evidence>
<dbReference type="InterPro" id="IPR024388">
    <property type="entry name" value="Ribosomal_mL58"/>
</dbReference>
<organism evidence="2 3">
    <name type="scientific">Zalerion maritima</name>
    <dbReference type="NCBI Taxonomy" id="339359"/>
    <lineage>
        <taxon>Eukaryota</taxon>
        <taxon>Fungi</taxon>
        <taxon>Dikarya</taxon>
        <taxon>Ascomycota</taxon>
        <taxon>Pezizomycotina</taxon>
        <taxon>Sordariomycetes</taxon>
        <taxon>Lulworthiomycetidae</taxon>
        <taxon>Lulworthiales</taxon>
        <taxon>Lulworthiaceae</taxon>
        <taxon>Zalerion</taxon>
    </lineage>
</organism>
<feature type="region of interest" description="Disordered" evidence="1">
    <location>
        <begin position="118"/>
        <end position="151"/>
    </location>
</feature>
<sequence>MEAFRPILPRRGISFSTTSHTFIRSLSTTPVLQKQTSARLKRYLNISPHTSFLASYNDPSNEQIVFNPPSSAPSVFNTPFKFLPKSDPRRRAALASHLFADPTNPIPRPGDIASAIASAGQPKRQQQKYSKQGDGKAEANRSPLPPTARKEELLVPKHHLEPQDVEQIRRLRASSPSKWSVMKLAKKFQCAETFVMACVQAPDEHQKKLREKAAKAKERWGTIRRKAREERSKRKKLLFSGRI</sequence>
<dbReference type="Pfam" id="PF12824">
    <property type="entry name" value="MRP-L20"/>
    <property type="match status" value="1"/>
</dbReference>
<comment type="caution">
    <text evidence="2">The sequence shown here is derived from an EMBL/GenBank/DDBJ whole genome shotgun (WGS) entry which is preliminary data.</text>
</comment>
<proteinExistence type="predicted"/>